<dbReference type="InterPro" id="IPR058240">
    <property type="entry name" value="rSAM_sf"/>
</dbReference>
<dbReference type="AlphaFoldDB" id="A0A317YND5"/>
<protein>
    <submittedName>
        <fullName evidence="1">Uncharacterized protein</fullName>
    </submittedName>
</protein>
<proteinExistence type="predicted"/>
<organism evidence="1 2">
    <name type="scientific">Staphylococcus pseudintermedius</name>
    <dbReference type="NCBI Taxonomy" id="283734"/>
    <lineage>
        <taxon>Bacteria</taxon>
        <taxon>Bacillati</taxon>
        <taxon>Bacillota</taxon>
        <taxon>Bacilli</taxon>
        <taxon>Bacillales</taxon>
        <taxon>Staphylococcaceae</taxon>
        <taxon>Staphylococcus</taxon>
        <taxon>Staphylococcus intermedius group</taxon>
    </lineage>
</organism>
<comment type="caution">
    <text evidence="1">The sequence shown here is derived from an EMBL/GenBank/DDBJ whole genome shotgun (WGS) entry which is preliminary data.</text>
</comment>
<dbReference type="SUPFAM" id="SSF102114">
    <property type="entry name" value="Radical SAM enzymes"/>
    <property type="match status" value="1"/>
</dbReference>
<accession>A0A317YND5</accession>
<evidence type="ECO:0000313" key="2">
    <source>
        <dbReference type="Proteomes" id="UP000246800"/>
    </source>
</evidence>
<dbReference type="RefSeq" id="WP_110160495.1">
    <property type="nucleotide sequence ID" value="NZ_CP039743.1"/>
</dbReference>
<dbReference type="Proteomes" id="UP000246800">
    <property type="component" value="Unassembled WGS sequence"/>
</dbReference>
<dbReference type="EMBL" id="QEIT01000070">
    <property type="protein sequence ID" value="PWZ73373.1"/>
    <property type="molecule type" value="Genomic_DNA"/>
</dbReference>
<gene>
    <name evidence="1" type="ORF">DD902_10970</name>
</gene>
<dbReference type="InterPro" id="IPR013785">
    <property type="entry name" value="Aldolase_TIM"/>
</dbReference>
<reference evidence="1 2" key="1">
    <citation type="journal article" date="2018" name="Vet. Microbiol.">
        <title>Clonal diversity and geographic distribution of methicillin-resistant Staphylococcus pseudintermedius from Australian animals: Discovery of novel sequence types.</title>
        <authorList>
            <person name="Worthing K.A."/>
            <person name="Abraham S."/>
            <person name="Coombs G.W."/>
            <person name="Pang S."/>
            <person name="Saputra S."/>
            <person name="Jordan D."/>
            <person name="Trott D.J."/>
            <person name="Norris J.M."/>
        </authorList>
    </citation>
    <scope>NUCLEOTIDE SEQUENCE [LARGE SCALE GENOMIC DNA]</scope>
    <source>
        <strain evidence="1 2">ST525 1</strain>
    </source>
</reference>
<dbReference type="Gene3D" id="3.20.20.70">
    <property type="entry name" value="Aldolase class I"/>
    <property type="match status" value="1"/>
</dbReference>
<evidence type="ECO:0000313" key="1">
    <source>
        <dbReference type="EMBL" id="PWZ73373.1"/>
    </source>
</evidence>
<name>A0A317YND5_STAPS</name>
<sequence>MISIGGNKRVFDKIIESGIDGIKFSLYAIDKYEMYSTQIDRSERWIEQNHKKLIELIEYVSSKGVYVKINTVVASSDDYKRAYDVMRWATKRKIGIRILNELERNEESLEAIKFFFESLGGELRNIGSIFVAVHPVQYFMMFLKLVK</sequence>